<dbReference type="RefSeq" id="WP_213517832.1">
    <property type="nucleotide sequence ID" value="NZ_BOSE01000007.1"/>
</dbReference>
<sequence>MSSSEWFDIYDEELRPLGQATREEAHRLGHWHRTFHCWLYELRSGVPYVIFQRRQHGKDTNPLCYDITVAGHLSAGEQLQDAIREIEEEIGITASFEQLTPIMDVKEDARGEVNGKPYWDRELSHVFALLNPVAMQQWHLQQEEVMAIYAAPLLELKALFTDQVEQLEASGFLLDGNGALRPHIQTIQAEQFVPRDRSYYLDVLDAIERIVG</sequence>
<dbReference type="Proteomes" id="UP000683139">
    <property type="component" value="Unassembled WGS sequence"/>
</dbReference>
<protein>
    <submittedName>
        <fullName evidence="2">Nudix hydrolase</fullName>
    </submittedName>
</protein>
<dbReference type="CDD" id="cd04692">
    <property type="entry name" value="NUDIX_Hydrolase"/>
    <property type="match status" value="1"/>
</dbReference>
<keyword evidence="2" id="KW-0378">Hydrolase</keyword>
<dbReference type="GO" id="GO:0016787">
    <property type="term" value="F:hydrolase activity"/>
    <property type="evidence" value="ECO:0007669"/>
    <property type="project" value="UniProtKB-KW"/>
</dbReference>
<dbReference type="InterPro" id="IPR000086">
    <property type="entry name" value="NUDIX_hydrolase_dom"/>
</dbReference>
<keyword evidence="3" id="KW-1185">Reference proteome</keyword>
<feature type="domain" description="Nudix hydrolase" evidence="1">
    <location>
        <begin position="30"/>
        <end position="174"/>
    </location>
</feature>
<accession>A0A920CZY3</accession>
<dbReference type="PANTHER" id="PTHR10885:SF0">
    <property type="entry name" value="ISOPENTENYL-DIPHOSPHATE DELTA-ISOMERASE"/>
    <property type="match status" value="1"/>
</dbReference>
<comment type="caution">
    <text evidence="2">The sequence shown here is derived from an EMBL/GenBank/DDBJ whole genome shotgun (WGS) entry which is preliminary data.</text>
</comment>
<proteinExistence type="predicted"/>
<dbReference type="PROSITE" id="PS51462">
    <property type="entry name" value="NUDIX"/>
    <property type="match status" value="1"/>
</dbReference>
<dbReference type="Pfam" id="PF00293">
    <property type="entry name" value="NUDIX"/>
    <property type="match status" value="1"/>
</dbReference>
<reference evidence="2" key="1">
    <citation type="submission" date="2021-03" db="EMBL/GenBank/DDBJ databases">
        <title>Antimicrobial resistance genes in bacteria isolated from Japanese honey, and their potential for conferring macrolide and lincosamide resistance in the American foulbrood pathogen Paenibacillus larvae.</title>
        <authorList>
            <person name="Okamoto M."/>
            <person name="Kumagai M."/>
            <person name="Kanamori H."/>
            <person name="Takamatsu D."/>
        </authorList>
    </citation>
    <scope>NUCLEOTIDE SEQUENCE</scope>
    <source>
        <strain evidence="2">J40TS1</strain>
    </source>
</reference>
<evidence type="ECO:0000313" key="3">
    <source>
        <dbReference type="Proteomes" id="UP000683139"/>
    </source>
</evidence>
<dbReference type="Gene3D" id="3.90.79.10">
    <property type="entry name" value="Nucleoside Triphosphate Pyrophosphohydrolase"/>
    <property type="match status" value="1"/>
</dbReference>
<dbReference type="EMBL" id="BOSE01000007">
    <property type="protein sequence ID" value="GIP17963.1"/>
    <property type="molecule type" value="Genomic_DNA"/>
</dbReference>
<evidence type="ECO:0000259" key="1">
    <source>
        <dbReference type="PROSITE" id="PS51462"/>
    </source>
</evidence>
<evidence type="ECO:0000313" key="2">
    <source>
        <dbReference type="EMBL" id="GIP17963.1"/>
    </source>
</evidence>
<dbReference type="SUPFAM" id="SSF55811">
    <property type="entry name" value="Nudix"/>
    <property type="match status" value="1"/>
</dbReference>
<dbReference type="AlphaFoldDB" id="A0A920CZY3"/>
<dbReference type="PANTHER" id="PTHR10885">
    <property type="entry name" value="ISOPENTENYL-DIPHOSPHATE DELTA-ISOMERASE"/>
    <property type="match status" value="1"/>
</dbReference>
<dbReference type="InterPro" id="IPR015797">
    <property type="entry name" value="NUDIX_hydrolase-like_dom_sf"/>
</dbReference>
<name>A0A920CZY3_9BACL</name>
<gene>
    <name evidence="2" type="ORF">J40TS1_36050</name>
</gene>
<organism evidence="2 3">
    <name type="scientific">Paenibacillus montaniterrae</name>
    <dbReference type="NCBI Taxonomy" id="429341"/>
    <lineage>
        <taxon>Bacteria</taxon>
        <taxon>Bacillati</taxon>
        <taxon>Bacillota</taxon>
        <taxon>Bacilli</taxon>
        <taxon>Bacillales</taxon>
        <taxon>Paenibacillaceae</taxon>
        <taxon>Paenibacillus</taxon>
    </lineage>
</organism>